<comment type="caution">
    <text evidence="2">The sequence shown here is derived from an EMBL/GenBank/DDBJ whole genome shotgun (WGS) entry which is preliminary data.</text>
</comment>
<keyword evidence="1" id="KW-0812">Transmembrane</keyword>
<dbReference type="Proteomes" id="UP000177602">
    <property type="component" value="Unassembled WGS sequence"/>
</dbReference>
<dbReference type="EMBL" id="MFTN01000027">
    <property type="protein sequence ID" value="OGI62479.1"/>
    <property type="molecule type" value="Genomic_DNA"/>
</dbReference>
<evidence type="ECO:0000313" key="3">
    <source>
        <dbReference type="Proteomes" id="UP000177602"/>
    </source>
</evidence>
<protein>
    <recommendedName>
        <fullName evidence="4">Cell division protein FtsL</fullName>
    </recommendedName>
</protein>
<name>A0A1F6UYR9_9BACT</name>
<evidence type="ECO:0000256" key="1">
    <source>
        <dbReference type="SAM" id="Phobius"/>
    </source>
</evidence>
<organism evidence="2 3">
    <name type="scientific">Candidatus Nomurabacteria bacterium RIFCSPHIGHO2_01_FULL_40_12</name>
    <dbReference type="NCBI Taxonomy" id="1801737"/>
    <lineage>
        <taxon>Bacteria</taxon>
        <taxon>Candidatus Nomuraibacteriota</taxon>
    </lineage>
</organism>
<dbReference type="STRING" id="1801737.A2818_01105"/>
<evidence type="ECO:0000313" key="2">
    <source>
        <dbReference type="EMBL" id="OGI62479.1"/>
    </source>
</evidence>
<feature type="transmembrane region" description="Helical" evidence="1">
    <location>
        <begin position="32"/>
        <end position="56"/>
    </location>
</feature>
<keyword evidence="1" id="KW-1133">Transmembrane helix</keyword>
<sequence length="119" mass="13568">MKQMSLQFKMRMDRVSTPSIISNEIEKVLLKIILWSFVAVAFWYVLLLGNMVSNILQRRALEINARNLSNEVGELELAYLSTSSSIDLNLAYTLGFKETKAKFATRKSLGQIKILPNEI</sequence>
<reference evidence="2 3" key="1">
    <citation type="journal article" date="2016" name="Nat. Commun.">
        <title>Thousands of microbial genomes shed light on interconnected biogeochemical processes in an aquifer system.</title>
        <authorList>
            <person name="Anantharaman K."/>
            <person name="Brown C.T."/>
            <person name="Hug L.A."/>
            <person name="Sharon I."/>
            <person name="Castelle C.J."/>
            <person name="Probst A.J."/>
            <person name="Thomas B.C."/>
            <person name="Singh A."/>
            <person name="Wilkins M.J."/>
            <person name="Karaoz U."/>
            <person name="Brodie E.L."/>
            <person name="Williams K.H."/>
            <person name="Hubbard S.S."/>
            <person name="Banfield J.F."/>
        </authorList>
    </citation>
    <scope>NUCLEOTIDE SEQUENCE [LARGE SCALE GENOMIC DNA]</scope>
</reference>
<keyword evidence="1" id="KW-0472">Membrane</keyword>
<gene>
    <name evidence="2" type="ORF">A2818_01105</name>
</gene>
<dbReference type="AlphaFoldDB" id="A0A1F6UYR9"/>
<accession>A0A1F6UYR9</accession>
<evidence type="ECO:0008006" key="4">
    <source>
        <dbReference type="Google" id="ProtNLM"/>
    </source>
</evidence>
<proteinExistence type="predicted"/>